<keyword evidence="4" id="KW-1185">Reference proteome</keyword>
<proteinExistence type="predicted"/>
<evidence type="ECO:0000313" key="4">
    <source>
        <dbReference type="Proteomes" id="UP000617041"/>
    </source>
</evidence>
<evidence type="ECO:0000256" key="2">
    <source>
        <dbReference type="SAM" id="Phobius"/>
    </source>
</evidence>
<keyword evidence="2" id="KW-0472">Membrane</keyword>
<dbReference type="PANTHER" id="PTHR38043:SF1">
    <property type="entry name" value="PROTEIN HEMX"/>
    <property type="match status" value="1"/>
</dbReference>
<reference evidence="3" key="1">
    <citation type="submission" date="2020-12" db="EMBL/GenBank/DDBJ databases">
        <title>Ramlibacter sp. nov., isolated from a freshwater alga, Cryptomonas.</title>
        <authorList>
            <person name="Kim H.M."/>
            <person name="Jeon C.O."/>
        </authorList>
    </citation>
    <scope>NUCLEOTIDE SEQUENCE</scope>
    <source>
        <strain evidence="3">CrO1</strain>
    </source>
</reference>
<keyword evidence="2" id="KW-0812">Transmembrane</keyword>
<dbReference type="EMBL" id="JAEDAO010000001">
    <property type="protein sequence ID" value="MBK0394339.1"/>
    <property type="molecule type" value="Genomic_DNA"/>
</dbReference>
<organism evidence="3 4">
    <name type="scientific">Ramlibacter algicola</name>
    <dbReference type="NCBI Taxonomy" id="2795217"/>
    <lineage>
        <taxon>Bacteria</taxon>
        <taxon>Pseudomonadati</taxon>
        <taxon>Pseudomonadota</taxon>
        <taxon>Betaproteobacteria</taxon>
        <taxon>Burkholderiales</taxon>
        <taxon>Comamonadaceae</taxon>
        <taxon>Ramlibacter</taxon>
    </lineage>
</organism>
<dbReference type="AlphaFoldDB" id="A0A934Q1J7"/>
<feature type="compositionally biased region" description="Basic and acidic residues" evidence="1">
    <location>
        <begin position="1"/>
        <end position="10"/>
    </location>
</feature>
<keyword evidence="2" id="KW-1133">Transmembrane helix</keyword>
<accession>A0A934Q1J7</accession>
<protein>
    <submittedName>
        <fullName evidence="3">Uroporphyrinogen-III C-methyltransferase</fullName>
    </submittedName>
</protein>
<name>A0A934Q1J7_9BURK</name>
<evidence type="ECO:0000256" key="1">
    <source>
        <dbReference type="SAM" id="MobiDB-lite"/>
    </source>
</evidence>
<comment type="caution">
    <text evidence="3">The sequence shown here is derived from an EMBL/GenBank/DDBJ whole genome shotgun (WGS) entry which is preliminary data.</text>
</comment>
<dbReference type="PANTHER" id="PTHR38043">
    <property type="entry name" value="PROTEIN HEMX"/>
    <property type="match status" value="1"/>
</dbReference>
<dbReference type="RefSeq" id="WP_200789337.1">
    <property type="nucleotide sequence ID" value="NZ_JAEDAO010000001.1"/>
</dbReference>
<evidence type="ECO:0000313" key="3">
    <source>
        <dbReference type="EMBL" id="MBK0394339.1"/>
    </source>
</evidence>
<dbReference type="Proteomes" id="UP000617041">
    <property type="component" value="Unassembled WGS sequence"/>
</dbReference>
<feature type="transmembrane region" description="Helical" evidence="2">
    <location>
        <begin position="34"/>
        <end position="54"/>
    </location>
</feature>
<feature type="region of interest" description="Disordered" evidence="1">
    <location>
        <begin position="1"/>
        <end position="24"/>
    </location>
</feature>
<sequence length="357" mass="38344">MSAEPDRDPDLAPPAPALDAGEAAPARPGMTSVVAFRLLVLVAVLALGSSVLLWQKLSTIQEQLARQSADAGSNAVEARAVARQAQDLARDIAARQAVNDQRLGEVALQRTQLEELMQSLSRSRDENLVVDIESGLRLAQQQAQLTLSAEPLLAALRSADQRLARAGEPRLARLRTAIGRDIDRIKAAAVADVPGVLLRLDEVTRQVDELPLANAVGPASTARAPASKASAPAPRDVPWWRQWLGVVGDEARALVRVSRVDEPEAMLLTPEQGFFLRENLKLRLLNARLALLARQTDSARADLATASSALERYFDPSARRVQAVAAALQQMQAQLRVVELPRIDETLAALAAAGAGR</sequence>
<dbReference type="InterPro" id="IPR007470">
    <property type="entry name" value="HemX"/>
</dbReference>
<dbReference type="Pfam" id="PF04375">
    <property type="entry name" value="HemX"/>
    <property type="match status" value="1"/>
</dbReference>
<gene>
    <name evidence="3" type="ORF">I8E28_17180</name>
</gene>